<accession>A0ABW3INB6</accession>
<sequence>MTAYDLSTIGKTVKLVVWDLDETFWSGTLSEGGITPRPGNIALVRELAERGIVSSICSKNDFAQAKAQLEALGVWEYFVFPHIDWTPKGQAISGMIADMGLRDENVLFLDDNPMNLEEAKFFNERIMCVDGRLDLAPLLDLPQLAGKDDRELSRLKQYKVAETKHRERTQTALSNEDFLRQSDIRLRHVYDIEAHWERVLELINRTNQLNFTKKRVETPEAEAELREMLRMPGAHAALIEVADRFGDYGMVGFYLMVKRSSGARLEHFAFSCRTLNMGIEQYVYDRLERPALTIAQPVANGLDRFEAVDWVREDAGGAAGAEAPDRRLCLVGGCDLLQMSFYCGSNRDEFVNTVRNGMVVRYDDVGFILNDRSDPSIERFRSRLEMWSHAEMLAFDGALAEADVVILSLYQSAAGQNFFTFGGTEFGGRHLVHVPAQAMRTVLAGPNAAWFAKNFYYRRYGLEEKLALVRQACERVLSQVRPGTPVVLIAASEAGERSERSLPVRQAFNALCREVATSWKSAVLADPAEIMAPEDVVDADHFTRIGYFKLAQFINETAAAFSGSDQMVKDVRDAQDLQQAV</sequence>
<gene>
    <name evidence="1" type="ORF">ACFQ2S_06050</name>
</gene>
<dbReference type="InterPro" id="IPR023214">
    <property type="entry name" value="HAD_sf"/>
</dbReference>
<dbReference type="SUPFAM" id="SSF56784">
    <property type="entry name" value="HAD-like"/>
    <property type="match status" value="1"/>
</dbReference>
<evidence type="ECO:0008006" key="3">
    <source>
        <dbReference type="Google" id="ProtNLM"/>
    </source>
</evidence>
<proteinExistence type="predicted"/>
<comment type="caution">
    <text evidence="1">The sequence shown here is derived from an EMBL/GenBank/DDBJ whole genome shotgun (WGS) entry which is preliminary data.</text>
</comment>
<dbReference type="InterPro" id="IPR010037">
    <property type="entry name" value="FkbH_domain"/>
</dbReference>
<dbReference type="Proteomes" id="UP001597108">
    <property type="component" value="Unassembled WGS sequence"/>
</dbReference>
<dbReference type="RefSeq" id="WP_386073537.1">
    <property type="nucleotide sequence ID" value="NZ_JBHTJT010000007.1"/>
</dbReference>
<name>A0ABW3INB6_9RHOB</name>
<evidence type="ECO:0000313" key="1">
    <source>
        <dbReference type="EMBL" id="MFD0979213.1"/>
    </source>
</evidence>
<dbReference type="EMBL" id="JBHTJT010000007">
    <property type="protein sequence ID" value="MFD0979213.1"/>
    <property type="molecule type" value="Genomic_DNA"/>
</dbReference>
<reference evidence="2" key="1">
    <citation type="journal article" date="2019" name="Int. J. Syst. Evol. Microbiol.">
        <title>The Global Catalogue of Microorganisms (GCM) 10K type strain sequencing project: providing services to taxonomists for standard genome sequencing and annotation.</title>
        <authorList>
            <consortium name="The Broad Institute Genomics Platform"/>
            <consortium name="The Broad Institute Genome Sequencing Center for Infectious Disease"/>
            <person name="Wu L."/>
            <person name="Ma J."/>
        </authorList>
    </citation>
    <scope>NUCLEOTIDE SEQUENCE [LARGE SCALE GENOMIC DNA]</scope>
    <source>
        <strain evidence="2">CCUG 60524</strain>
    </source>
</reference>
<dbReference type="InterPro" id="IPR036412">
    <property type="entry name" value="HAD-like_sf"/>
</dbReference>
<organism evidence="1 2">
    <name type="scientific">Tropicimonas aquimaris</name>
    <dbReference type="NCBI Taxonomy" id="914152"/>
    <lineage>
        <taxon>Bacteria</taxon>
        <taxon>Pseudomonadati</taxon>
        <taxon>Pseudomonadota</taxon>
        <taxon>Alphaproteobacteria</taxon>
        <taxon>Rhodobacterales</taxon>
        <taxon>Roseobacteraceae</taxon>
        <taxon>Tropicimonas</taxon>
    </lineage>
</organism>
<dbReference type="SUPFAM" id="SSF52266">
    <property type="entry name" value="SGNH hydrolase"/>
    <property type="match status" value="1"/>
</dbReference>
<dbReference type="Gene3D" id="3.40.50.1000">
    <property type="entry name" value="HAD superfamily/HAD-like"/>
    <property type="match status" value="1"/>
</dbReference>
<protein>
    <recommendedName>
        <fullName evidence="3">HAD-IIIC family phosphatase</fullName>
    </recommendedName>
</protein>
<keyword evidence="2" id="KW-1185">Reference proteome</keyword>
<dbReference type="NCBIfam" id="TIGR01686">
    <property type="entry name" value="FkbH"/>
    <property type="match status" value="1"/>
</dbReference>
<evidence type="ECO:0000313" key="2">
    <source>
        <dbReference type="Proteomes" id="UP001597108"/>
    </source>
</evidence>